<evidence type="ECO:0000313" key="15">
    <source>
        <dbReference type="EMBL" id="KAJ4816373.1"/>
    </source>
</evidence>
<evidence type="ECO:0000259" key="13">
    <source>
        <dbReference type="PROSITE" id="PS51294"/>
    </source>
</evidence>
<evidence type="ECO:0000259" key="12">
    <source>
        <dbReference type="PROSITE" id="PS50110"/>
    </source>
</evidence>
<sequence length="617" mass="67773">MRVQEGINSMAGADQFPIGMRVLAVDDDPVCLKLLENLLLRCQYHVTTTNQAVEALKLLRENKDRFDLVISDVIMPDMDGFKLLELVGLEMDLPVIMLSGNGGTENVMKGITHGACDYLLKPVRLEELKNIWQHVVRRKFRHRERNTNLSTEDPEFDKLPNSNPSHAQGQHGQNSSSDNSGRYSKKRKDQNEPEEEDGEDNGYDNEEPDPSAQKKPRVVWSVELHRKFVAAVNQLGIDKAVPKRILELMNVEKLTRENVASHLQKYRLYLKRLSAVASQQASLAAAFGARDPSSYLRMGMFEGLQSYHPLASSSQIPSSLTSFQATGGPLLNRSNPATLGLPGLSPSLSNNSLSSNPLNELNKFQLVNLPGNSNHANLLHDQLPSELSFSNVTNNALLPQTSQDCMQPRQSAVAATSFHAKPITFENRCLTKAENQSLEIPSSSNDIFLGRDIKCQSSIFNEESKLLSFGGASQNNTKLQWRQDDLHESTLLLSSYLDSQLPNNSCNTMADPVTIAATGSGMVQGLNGGVFNQREGVATSGIIGSSISGLTAMTNHDSQLKQREEYNLGVQKVQGGYGSNGCSMDGLLNSVIKMERDDISYSDGDIGCDLYPLGACM</sequence>
<dbReference type="SUPFAM" id="SSF46689">
    <property type="entry name" value="Homeodomain-like"/>
    <property type="match status" value="1"/>
</dbReference>
<dbReference type="PIRSF" id="PIRSF036392">
    <property type="entry name" value="RR_ARR_type-B"/>
    <property type="match status" value="1"/>
</dbReference>
<dbReference type="GO" id="GO:0003700">
    <property type="term" value="F:DNA-binding transcription factor activity"/>
    <property type="evidence" value="ECO:0007669"/>
    <property type="project" value="UniProtKB-UniRule"/>
</dbReference>
<feature type="modified residue" description="4-aspartylphosphate" evidence="10">
    <location>
        <position position="72"/>
    </location>
</feature>
<keyword evidence="6 9" id="KW-0010">Activator</keyword>
<dbReference type="EMBL" id="JAMFTS010000001">
    <property type="protein sequence ID" value="KAJ4816373.1"/>
    <property type="molecule type" value="Genomic_DNA"/>
</dbReference>
<dbReference type="SMART" id="SM00448">
    <property type="entry name" value="REC"/>
    <property type="match status" value="1"/>
</dbReference>
<feature type="region of interest" description="Disordered" evidence="11">
    <location>
        <begin position="146"/>
        <end position="214"/>
    </location>
</feature>
<dbReference type="GO" id="GO:0009736">
    <property type="term" value="P:cytokinin-activated signaling pathway"/>
    <property type="evidence" value="ECO:0007669"/>
    <property type="project" value="InterPro"/>
</dbReference>
<name>A0AAV8CFD6_9POAL</name>
<dbReference type="InterPro" id="IPR011006">
    <property type="entry name" value="CheY-like_superfamily"/>
</dbReference>
<evidence type="ECO:0000256" key="1">
    <source>
        <dbReference type="ARBA" id="ARBA00004123"/>
    </source>
</evidence>
<evidence type="ECO:0000256" key="5">
    <source>
        <dbReference type="ARBA" id="ARBA00023125"/>
    </source>
</evidence>
<evidence type="ECO:0000256" key="6">
    <source>
        <dbReference type="ARBA" id="ARBA00023159"/>
    </source>
</evidence>
<dbReference type="SUPFAM" id="SSF52172">
    <property type="entry name" value="CheY-like"/>
    <property type="match status" value="1"/>
</dbReference>
<keyword evidence="8 9" id="KW-0539">Nucleus</keyword>
<dbReference type="NCBIfam" id="TIGR01557">
    <property type="entry name" value="myb_SHAQKYF"/>
    <property type="match status" value="1"/>
</dbReference>
<evidence type="ECO:0000256" key="3">
    <source>
        <dbReference type="ARBA" id="ARBA00023012"/>
    </source>
</evidence>
<evidence type="ECO:0000256" key="7">
    <source>
        <dbReference type="ARBA" id="ARBA00023163"/>
    </source>
</evidence>
<dbReference type="FunFam" id="1.10.10.60:FF:000007">
    <property type="entry name" value="Two-component response regulator"/>
    <property type="match status" value="1"/>
</dbReference>
<evidence type="ECO:0000256" key="9">
    <source>
        <dbReference type="PIRNR" id="PIRNR036392"/>
    </source>
</evidence>
<dbReference type="PANTHER" id="PTHR43874">
    <property type="entry name" value="TWO-COMPONENT RESPONSE REGULATOR"/>
    <property type="match status" value="1"/>
</dbReference>
<reference evidence="14" key="1">
    <citation type="submission" date="2022-08" db="EMBL/GenBank/DDBJ databases">
        <authorList>
            <person name="Marques A."/>
        </authorList>
    </citation>
    <scope>NUCLEOTIDE SEQUENCE</scope>
    <source>
        <strain evidence="14">RhyPub2mFocal</strain>
        <tissue evidence="14">Leaves</tissue>
    </source>
</reference>
<dbReference type="Gene3D" id="3.40.50.2300">
    <property type="match status" value="1"/>
</dbReference>
<dbReference type="GO" id="GO:0003677">
    <property type="term" value="F:DNA binding"/>
    <property type="evidence" value="ECO:0007669"/>
    <property type="project" value="UniProtKB-KW"/>
</dbReference>
<dbReference type="GO" id="GO:0005634">
    <property type="term" value="C:nucleus"/>
    <property type="evidence" value="ECO:0007669"/>
    <property type="project" value="UniProtKB-SubCell"/>
</dbReference>
<evidence type="ECO:0000313" key="14">
    <source>
        <dbReference type="EMBL" id="KAJ4754447.1"/>
    </source>
</evidence>
<dbReference type="InterPro" id="IPR001789">
    <property type="entry name" value="Sig_transdc_resp-reg_receiver"/>
</dbReference>
<feature type="domain" description="Response regulatory" evidence="12">
    <location>
        <begin position="21"/>
        <end position="136"/>
    </location>
</feature>
<gene>
    <name evidence="15" type="ORF">LUZ62_028939</name>
    <name evidence="14" type="ORF">LUZ62_088852</name>
</gene>
<evidence type="ECO:0000256" key="4">
    <source>
        <dbReference type="ARBA" id="ARBA00023015"/>
    </source>
</evidence>
<keyword evidence="16" id="KW-1185">Reference proteome</keyword>
<proteinExistence type="predicted"/>
<evidence type="ECO:0000256" key="2">
    <source>
        <dbReference type="ARBA" id="ARBA00022553"/>
    </source>
</evidence>
<organism evidence="14 16">
    <name type="scientific">Rhynchospora pubera</name>
    <dbReference type="NCBI Taxonomy" id="906938"/>
    <lineage>
        <taxon>Eukaryota</taxon>
        <taxon>Viridiplantae</taxon>
        <taxon>Streptophyta</taxon>
        <taxon>Embryophyta</taxon>
        <taxon>Tracheophyta</taxon>
        <taxon>Spermatophyta</taxon>
        <taxon>Magnoliopsida</taxon>
        <taxon>Liliopsida</taxon>
        <taxon>Poales</taxon>
        <taxon>Cyperaceae</taxon>
        <taxon>Cyperoideae</taxon>
        <taxon>Rhynchosporeae</taxon>
        <taxon>Rhynchospora</taxon>
    </lineage>
</organism>
<keyword evidence="4 9" id="KW-0805">Transcription regulation</keyword>
<dbReference type="InterPro" id="IPR017053">
    <property type="entry name" value="Response_reg_B-typ_pln"/>
</dbReference>
<dbReference type="GO" id="GO:0000160">
    <property type="term" value="P:phosphorelay signal transduction system"/>
    <property type="evidence" value="ECO:0007669"/>
    <property type="project" value="UniProtKB-KW"/>
</dbReference>
<dbReference type="Proteomes" id="UP001140206">
    <property type="component" value="Chromosome 5"/>
</dbReference>
<dbReference type="PROSITE" id="PS50110">
    <property type="entry name" value="RESPONSE_REGULATORY"/>
    <property type="match status" value="1"/>
</dbReference>
<dbReference type="InterPro" id="IPR017930">
    <property type="entry name" value="Myb_dom"/>
</dbReference>
<dbReference type="AlphaFoldDB" id="A0AAV8CFD6"/>
<comment type="subcellular location">
    <subcellularLocation>
        <location evidence="1 9">Nucleus</location>
    </subcellularLocation>
</comment>
<dbReference type="Proteomes" id="UP001140206">
    <property type="component" value="Chromosome 1"/>
</dbReference>
<keyword evidence="3 9" id="KW-0902">Two-component regulatory system</keyword>
<keyword evidence="7 9" id="KW-0804">Transcription</keyword>
<dbReference type="EMBL" id="JAMFTS010000005">
    <property type="protein sequence ID" value="KAJ4754447.1"/>
    <property type="molecule type" value="Genomic_DNA"/>
</dbReference>
<dbReference type="PROSITE" id="PS51294">
    <property type="entry name" value="HTH_MYB"/>
    <property type="match status" value="1"/>
</dbReference>
<feature type="compositionally biased region" description="Acidic residues" evidence="11">
    <location>
        <begin position="192"/>
        <end position="209"/>
    </location>
</feature>
<feature type="compositionally biased region" description="Polar residues" evidence="11">
    <location>
        <begin position="160"/>
        <end position="182"/>
    </location>
</feature>
<dbReference type="InterPro" id="IPR009057">
    <property type="entry name" value="Homeodomain-like_sf"/>
</dbReference>
<evidence type="ECO:0000256" key="8">
    <source>
        <dbReference type="ARBA" id="ARBA00023242"/>
    </source>
</evidence>
<evidence type="ECO:0000256" key="10">
    <source>
        <dbReference type="PROSITE-ProRule" id="PRU00169"/>
    </source>
</evidence>
<dbReference type="PANTHER" id="PTHR43874:SF205">
    <property type="entry name" value="TWO-COMPONENT RESPONSE REGULATOR ORR23"/>
    <property type="match status" value="1"/>
</dbReference>
<evidence type="ECO:0000256" key="11">
    <source>
        <dbReference type="SAM" id="MobiDB-lite"/>
    </source>
</evidence>
<dbReference type="Pfam" id="PF00249">
    <property type="entry name" value="Myb_DNA-binding"/>
    <property type="match status" value="1"/>
</dbReference>
<dbReference type="Pfam" id="PF00072">
    <property type="entry name" value="Response_reg"/>
    <property type="match status" value="1"/>
</dbReference>
<keyword evidence="5 9" id="KW-0238">DNA-binding</keyword>
<evidence type="ECO:0000313" key="16">
    <source>
        <dbReference type="Proteomes" id="UP001140206"/>
    </source>
</evidence>
<dbReference type="InterPro" id="IPR001005">
    <property type="entry name" value="SANT/Myb"/>
</dbReference>
<dbReference type="InterPro" id="IPR006447">
    <property type="entry name" value="Myb_dom_plants"/>
</dbReference>
<dbReference type="CDD" id="cd17584">
    <property type="entry name" value="REC_typeB_ARR-like"/>
    <property type="match status" value="1"/>
</dbReference>
<dbReference type="InterPro" id="IPR045279">
    <property type="entry name" value="ARR-like"/>
</dbReference>
<comment type="function">
    <text evidence="9">Transcriptional activator that binds specific DNA sequence.</text>
</comment>
<feature type="domain" description="HTH myb-type" evidence="13">
    <location>
        <begin position="212"/>
        <end position="271"/>
    </location>
</feature>
<dbReference type="Gene3D" id="1.10.10.60">
    <property type="entry name" value="Homeodomain-like"/>
    <property type="match status" value="1"/>
</dbReference>
<protein>
    <recommendedName>
        <fullName evidence="9">Two-component response regulator</fullName>
    </recommendedName>
</protein>
<accession>A0AAV8CFD6</accession>
<keyword evidence="2 10" id="KW-0597">Phosphoprotein</keyword>
<comment type="caution">
    <text evidence="14">The sequence shown here is derived from an EMBL/GenBank/DDBJ whole genome shotgun (WGS) entry which is preliminary data.</text>
</comment>